<feature type="signal peptide" evidence="1">
    <location>
        <begin position="1"/>
        <end position="23"/>
    </location>
</feature>
<organism evidence="3 4">
    <name type="scientific">Stenotrophomonas terrae</name>
    <dbReference type="NCBI Taxonomy" id="405446"/>
    <lineage>
        <taxon>Bacteria</taxon>
        <taxon>Pseudomonadati</taxon>
        <taxon>Pseudomonadota</taxon>
        <taxon>Gammaproteobacteria</taxon>
        <taxon>Lysobacterales</taxon>
        <taxon>Lysobacteraceae</taxon>
        <taxon>Stenotrophomonas</taxon>
    </lineage>
</organism>
<accession>A0A0R0BWP0</accession>
<keyword evidence="1" id="KW-0732">Signal</keyword>
<dbReference type="InterPro" id="IPR024289">
    <property type="entry name" value="DUF3828"/>
</dbReference>
<comment type="caution">
    <text evidence="3">The sequence shown here is derived from an EMBL/GenBank/DDBJ whole genome shotgun (WGS) entry which is preliminary data.</text>
</comment>
<dbReference type="PATRIC" id="fig|405446.3.peg.163"/>
<feature type="chain" id="PRO_5006393133" description="DUF3828 domain-containing protein" evidence="1">
    <location>
        <begin position="24"/>
        <end position="179"/>
    </location>
</feature>
<keyword evidence="4" id="KW-1185">Reference proteome</keyword>
<gene>
    <name evidence="3" type="ORF">ABB27_18885</name>
</gene>
<evidence type="ECO:0000259" key="2">
    <source>
        <dbReference type="Pfam" id="PF12883"/>
    </source>
</evidence>
<dbReference type="AlphaFoldDB" id="A0A0R0BWP0"/>
<feature type="domain" description="DUF3828" evidence="2">
    <location>
        <begin position="68"/>
        <end position="155"/>
    </location>
</feature>
<name>A0A0R0BWP0_9GAMM</name>
<dbReference type="RefSeq" id="WP_057630838.1">
    <property type="nucleotide sequence ID" value="NZ_LDJJ01000104.1"/>
</dbReference>
<evidence type="ECO:0000313" key="3">
    <source>
        <dbReference type="EMBL" id="KRG61638.1"/>
    </source>
</evidence>
<dbReference type="Pfam" id="PF12883">
    <property type="entry name" value="DUF3828"/>
    <property type="match status" value="1"/>
</dbReference>
<sequence length="179" mass="19028">MKTLTITALLLLALSGCNKDVPAAATPAPTPATASNSENDIASARAFLGHIYAGYHPDAGLEAILPDEDIYAPVLLAAMDANSDAYAGEVGYLDNDPLCDCQDSAQDLRQLRFDIQPMADGQLRASTRLDDPEHPLELQLTLQRQGSSWRVADIATPSVPSLLQALQRDTATATKSAKP</sequence>
<dbReference type="Proteomes" id="UP000051863">
    <property type="component" value="Unassembled WGS sequence"/>
</dbReference>
<protein>
    <recommendedName>
        <fullName evidence="2">DUF3828 domain-containing protein</fullName>
    </recommendedName>
</protein>
<evidence type="ECO:0000256" key="1">
    <source>
        <dbReference type="SAM" id="SignalP"/>
    </source>
</evidence>
<dbReference type="EMBL" id="LDJJ01000104">
    <property type="protein sequence ID" value="KRG61638.1"/>
    <property type="molecule type" value="Genomic_DNA"/>
</dbReference>
<proteinExistence type="predicted"/>
<dbReference type="OrthoDB" id="7204586at2"/>
<reference evidence="3 4" key="1">
    <citation type="submission" date="2015-05" db="EMBL/GenBank/DDBJ databases">
        <title>Genome sequencing and analysis of members of genus Stenotrophomonas.</title>
        <authorList>
            <person name="Patil P.P."/>
            <person name="Midha S."/>
            <person name="Patil P.B."/>
        </authorList>
    </citation>
    <scope>NUCLEOTIDE SEQUENCE [LARGE SCALE GENOMIC DNA]</scope>
    <source>
        <strain evidence="3 4">DSM 18941</strain>
    </source>
</reference>
<dbReference type="PROSITE" id="PS51257">
    <property type="entry name" value="PROKAR_LIPOPROTEIN"/>
    <property type="match status" value="1"/>
</dbReference>
<evidence type="ECO:0000313" key="4">
    <source>
        <dbReference type="Proteomes" id="UP000051863"/>
    </source>
</evidence>